<protein>
    <submittedName>
        <fullName evidence="7">Polyprenyl synthetase family protein</fullName>
    </submittedName>
</protein>
<dbReference type="InterPro" id="IPR000092">
    <property type="entry name" value="Polyprenyl_synt"/>
</dbReference>
<comment type="cofactor">
    <cofactor evidence="1">
        <name>Mg(2+)</name>
        <dbReference type="ChEBI" id="CHEBI:18420"/>
    </cofactor>
</comment>
<proteinExistence type="inferred from homology"/>
<dbReference type="GO" id="GO:0004659">
    <property type="term" value="F:prenyltransferase activity"/>
    <property type="evidence" value="ECO:0007669"/>
    <property type="project" value="InterPro"/>
</dbReference>
<organism evidence="7 8">
    <name type="scientific">Candidatus Barnesiella excrementipullorum</name>
    <dbReference type="NCBI Taxonomy" id="2838479"/>
    <lineage>
        <taxon>Bacteria</taxon>
        <taxon>Pseudomonadati</taxon>
        <taxon>Bacteroidota</taxon>
        <taxon>Bacteroidia</taxon>
        <taxon>Bacteroidales</taxon>
        <taxon>Barnesiellaceae</taxon>
        <taxon>Barnesiella</taxon>
    </lineage>
</organism>
<dbReference type="InterPro" id="IPR033749">
    <property type="entry name" value="Polyprenyl_synt_CS"/>
</dbReference>
<evidence type="ECO:0000256" key="1">
    <source>
        <dbReference type="ARBA" id="ARBA00001946"/>
    </source>
</evidence>
<dbReference type="SFLD" id="SFLDG01017">
    <property type="entry name" value="Polyprenyl_Transferase_Like"/>
    <property type="match status" value="1"/>
</dbReference>
<comment type="similarity">
    <text evidence="2 6">Belongs to the FPP/GGPP synthase family.</text>
</comment>
<gene>
    <name evidence="7" type="ORF">H9982_05185</name>
</gene>
<evidence type="ECO:0000256" key="5">
    <source>
        <dbReference type="ARBA" id="ARBA00022842"/>
    </source>
</evidence>
<evidence type="ECO:0000256" key="4">
    <source>
        <dbReference type="ARBA" id="ARBA00022723"/>
    </source>
</evidence>
<dbReference type="PANTHER" id="PTHR12001">
    <property type="entry name" value="GERANYLGERANYL PYROPHOSPHATE SYNTHASE"/>
    <property type="match status" value="1"/>
</dbReference>
<evidence type="ECO:0000256" key="3">
    <source>
        <dbReference type="ARBA" id="ARBA00022679"/>
    </source>
</evidence>
<dbReference type="InterPro" id="IPR008949">
    <property type="entry name" value="Isoprenoid_synthase_dom_sf"/>
</dbReference>
<dbReference type="AlphaFoldDB" id="A0A9D2AQN3"/>
<keyword evidence="3 6" id="KW-0808">Transferase</keyword>
<evidence type="ECO:0000256" key="2">
    <source>
        <dbReference type="ARBA" id="ARBA00006706"/>
    </source>
</evidence>
<dbReference type="PROSITE" id="PS00444">
    <property type="entry name" value="POLYPRENYL_SYNTHASE_2"/>
    <property type="match status" value="1"/>
</dbReference>
<dbReference type="GO" id="GO:0008299">
    <property type="term" value="P:isoprenoid biosynthetic process"/>
    <property type="evidence" value="ECO:0007669"/>
    <property type="project" value="InterPro"/>
</dbReference>
<keyword evidence="5" id="KW-0460">Magnesium</keyword>
<keyword evidence="4" id="KW-0479">Metal-binding</keyword>
<evidence type="ECO:0000313" key="7">
    <source>
        <dbReference type="EMBL" id="HIX45594.1"/>
    </source>
</evidence>
<evidence type="ECO:0000313" key="8">
    <source>
        <dbReference type="Proteomes" id="UP000824246"/>
    </source>
</evidence>
<dbReference type="SUPFAM" id="SSF48576">
    <property type="entry name" value="Terpenoid synthases"/>
    <property type="match status" value="1"/>
</dbReference>
<sequence length="325" mass="36293">MEKRLTRYLEMINEALAEIKYPQNPDSLYAPIRYELSLGGKRIRPVLTLMACELFGGDLQQALKPAMGIEIFHNFTLLHDDVMDKADMRRGKPTVHKVWDENHAILSGDAMQILATQYVAQVAPRLLPQVLETFLKTAIEICEGQQLDMEFETRNDVTADEYLNMIRLKTAVLLGCALKTGAIIAGAPVAQAASLYRFGENLGMAFQLQDDYLDVYGDPAVFGKNIGGDILNDKKTYLLIEALQQAQGDDLALLNRYVGNSGVAPEEKIEAITGVYNRTGTDKLCIEKMDTYYQAALACMDEILVPEDRKLPLLALACELMKRDH</sequence>
<dbReference type="SFLD" id="SFLDS00005">
    <property type="entry name" value="Isoprenoid_Synthase_Type_I"/>
    <property type="match status" value="1"/>
</dbReference>
<comment type="caution">
    <text evidence="7">The sequence shown here is derived from an EMBL/GenBank/DDBJ whole genome shotgun (WGS) entry which is preliminary data.</text>
</comment>
<dbReference type="PROSITE" id="PS00723">
    <property type="entry name" value="POLYPRENYL_SYNTHASE_1"/>
    <property type="match status" value="1"/>
</dbReference>
<accession>A0A9D2AQN3</accession>
<name>A0A9D2AQN3_9BACT</name>
<dbReference type="Gene3D" id="1.10.600.10">
    <property type="entry name" value="Farnesyl Diphosphate Synthase"/>
    <property type="match status" value="1"/>
</dbReference>
<dbReference type="Pfam" id="PF00348">
    <property type="entry name" value="polyprenyl_synt"/>
    <property type="match status" value="1"/>
</dbReference>
<dbReference type="CDD" id="cd00685">
    <property type="entry name" value="Trans_IPPS_HT"/>
    <property type="match status" value="1"/>
</dbReference>
<evidence type="ECO:0000256" key="6">
    <source>
        <dbReference type="RuleBase" id="RU004466"/>
    </source>
</evidence>
<dbReference type="GO" id="GO:0046872">
    <property type="term" value="F:metal ion binding"/>
    <property type="evidence" value="ECO:0007669"/>
    <property type="project" value="UniProtKB-KW"/>
</dbReference>
<dbReference type="Proteomes" id="UP000824246">
    <property type="component" value="Unassembled WGS sequence"/>
</dbReference>
<reference evidence="7" key="2">
    <citation type="submission" date="2021-04" db="EMBL/GenBank/DDBJ databases">
        <authorList>
            <person name="Gilroy R."/>
        </authorList>
    </citation>
    <scope>NUCLEOTIDE SEQUENCE</scope>
    <source>
        <strain evidence="7">ChiHjej12B11-16260</strain>
    </source>
</reference>
<dbReference type="PANTHER" id="PTHR12001:SF85">
    <property type="entry name" value="SHORT CHAIN ISOPRENYL DIPHOSPHATE SYNTHASE"/>
    <property type="match status" value="1"/>
</dbReference>
<reference evidence="7" key="1">
    <citation type="journal article" date="2021" name="PeerJ">
        <title>Extensive microbial diversity within the chicken gut microbiome revealed by metagenomics and culture.</title>
        <authorList>
            <person name="Gilroy R."/>
            <person name="Ravi A."/>
            <person name="Getino M."/>
            <person name="Pursley I."/>
            <person name="Horton D.L."/>
            <person name="Alikhan N.F."/>
            <person name="Baker D."/>
            <person name="Gharbi K."/>
            <person name="Hall N."/>
            <person name="Watson M."/>
            <person name="Adriaenssens E.M."/>
            <person name="Foster-Nyarko E."/>
            <person name="Jarju S."/>
            <person name="Secka A."/>
            <person name="Antonio M."/>
            <person name="Oren A."/>
            <person name="Chaudhuri R.R."/>
            <person name="La Ragione R."/>
            <person name="Hildebrand F."/>
            <person name="Pallen M.J."/>
        </authorList>
    </citation>
    <scope>NUCLEOTIDE SEQUENCE</scope>
    <source>
        <strain evidence="7">ChiHjej12B11-16260</strain>
    </source>
</reference>
<dbReference type="EMBL" id="DXFB01000137">
    <property type="protein sequence ID" value="HIX45594.1"/>
    <property type="molecule type" value="Genomic_DNA"/>
</dbReference>